<keyword evidence="7" id="KW-0472">Membrane</keyword>
<keyword evidence="9" id="KW-0539">Nucleus</keyword>
<evidence type="ECO:0000256" key="5">
    <source>
        <dbReference type="ARBA" id="ARBA00022475"/>
    </source>
</evidence>
<dbReference type="Gene3D" id="1.20.1250.40">
    <property type="match status" value="1"/>
</dbReference>
<dbReference type="EMBL" id="JH431850">
    <property type="status" value="NOT_ANNOTATED_CDS"/>
    <property type="molecule type" value="Genomic_DNA"/>
</dbReference>
<name>T1J506_STRMM</name>
<dbReference type="GO" id="GO:0005666">
    <property type="term" value="C:RNA polymerase III complex"/>
    <property type="evidence" value="ECO:0007669"/>
    <property type="project" value="InterPro"/>
</dbReference>
<comment type="subunit">
    <text evidence="11">Component of the RNA polymerase III complex consisting of 17 subunits: a ten-subunit horseshoe-shaped catalytic core composed of POLR3A/RPC1, POLR3B/RPC2, POLR1C/RPAC1, POLR1D/RPAC2, POLR3K/RPC10, POLR2E/RPABC1, POLR2F/RPABC2, POLR2H/RPABC3, POLR2K/RPABC4 and POLR2L/RPABC5; a mobile stalk composed of two subunits POLR3H/RPC8 and CRCP/RPC9, protruding from the core and functioning primarily in transcription initiation; and additional subunits homologous to general transcription factors of the RNA polymerase II machinery, POLR3C/RPC3-POLR3F/RPC6-POLR3G/RPC7 heterotrimer required for transcription initiation and POLR3D/RPC4-POLR3E/RPC5 heterodimer involved in both transcription initiation and termination.</text>
</comment>
<evidence type="ECO:0000256" key="9">
    <source>
        <dbReference type="ARBA" id="ARBA00023242"/>
    </source>
</evidence>
<keyword evidence="6" id="KW-0240">DNA-directed RNA polymerase</keyword>
<dbReference type="InterPro" id="IPR010997">
    <property type="entry name" value="HRDC-like_sf"/>
</dbReference>
<evidence type="ECO:0000256" key="12">
    <source>
        <dbReference type="ARBA" id="ARBA00045808"/>
    </source>
</evidence>
<comment type="similarity">
    <text evidence="3">Belongs to the eukaryotic RPC9 RNA polymerase subunit family.</text>
</comment>
<evidence type="ECO:0000256" key="10">
    <source>
        <dbReference type="ARBA" id="ARBA00043924"/>
    </source>
</evidence>
<evidence type="ECO:0000256" key="11">
    <source>
        <dbReference type="ARBA" id="ARBA00044007"/>
    </source>
</evidence>
<dbReference type="SMART" id="SM00657">
    <property type="entry name" value="RPOL4c"/>
    <property type="match status" value="1"/>
</dbReference>
<keyword evidence="16" id="KW-1185">Reference proteome</keyword>
<dbReference type="AlphaFoldDB" id="T1J506"/>
<keyword evidence="5" id="KW-1003">Cell membrane</keyword>
<feature type="domain" description="RNA polymerase Rpb4/RPC9 core" evidence="14">
    <location>
        <begin position="34"/>
        <end position="161"/>
    </location>
</feature>
<dbReference type="GO" id="GO:0000166">
    <property type="term" value="F:nucleotide binding"/>
    <property type="evidence" value="ECO:0007669"/>
    <property type="project" value="InterPro"/>
</dbReference>
<sequence length="209" mass="24320">MRAIWTAIVDMSIRWSSGTVSWEIFLRLRCYKIRRRTKPIAALLSNYEVLSLLTESKQDNKSQKQLSTNQSLATICYEAKQYLEQTPCRHQNPEIIKDLFKAVEPFKLTKSEKLQILNLKPIDAVAMQLIIEESEERLSQEDLNTLTDVIINTLVDIKTFCCILHPRCDTSRLWSFWDPDNWVKVNSPNFHWPKVNSANALLYGALLYV</sequence>
<evidence type="ECO:0000256" key="6">
    <source>
        <dbReference type="ARBA" id="ARBA00022478"/>
    </source>
</evidence>
<evidence type="ECO:0000259" key="14">
    <source>
        <dbReference type="SMART" id="SM00657"/>
    </source>
</evidence>
<evidence type="ECO:0000256" key="13">
    <source>
        <dbReference type="ARBA" id="ARBA00073026"/>
    </source>
</evidence>
<dbReference type="InterPro" id="IPR006590">
    <property type="entry name" value="RNA_pol_Rpb4/RPC9_core"/>
</dbReference>
<dbReference type="InterPro" id="IPR038846">
    <property type="entry name" value="RPC9"/>
</dbReference>
<dbReference type="InterPro" id="IPR005574">
    <property type="entry name" value="Rpb4/RPC9"/>
</dbReference>
<dbReference type="HOGENOM" id="CLU_1316897_0_0_1"/>
<dbReference type="EnsemblMetazoa" id="SMAR008703-RA">
    <property type="protein sequence ID" value="SMAR008703-PA"/>
    <property type="gene ID" value="SMAR008703"/>
</dbReference>
<organism evidence="15 16">
    <name type="scientific">Strigamia maritima</name>
    <name type="common">European centipede</name>
    <name type="synonym">Geophilus maritimus</name>
    <dbReference type="NCBI Taxonomy" id="126957"/>
    <lineage>
        <taxon>Eukaryota</taxon>
        <taxon>Metazoa</taxon>
        <taxon>Ecdysozoa</taxon>
        <taxon>Arthropoda</taxon>
        <taxon>Myriapoda</taxon>
        <taxon>Chilopoda</taxon>
        <taxon>Pleurostigmophora</taxon>
        <taxon>Geophilomorpha</taxon>
        <taxon>Linotaeniidae</taxon>
        <taxon>Strigamia</taxon>
    </lineage>
</organism>
<evidence type="ECO:0000256" key="3">
    <source>
        <dbReference type="ARBA" id="ARBA00006898"/>
    </source>
</evidence>
<keyword evidence="8" id="KW-0804">Transcription</keyword>
<evidence type="ECO:0000256" key="8">
    <source>
        <dbReference type="ARBA" id="ARBA00023163"/>
    </source>
</evidence>
<dbReference type="PANTHER" id="PTHR15561:SF0">
    <property type="entry name" value="DNA-DIRECTED RNA POLYMERASE III SUBUNIT RPC9"/>
    <property type="match status" value="1"/>
</dbReference>
<protein>
    <recommendedName>
        <fullName evidence="4">DNA-directed RNA polymerase III subunit RPC9</fullName>
    </recommendedName>
    <alternativeName>
        <fullName evidence="13">DNA-directed RNA polymerase III subunit rpc9</fullName>
    </alternativeName>
</protein>
<dbReference type="Pfam" id="PF03874">
    <property type="entry name" value="RNA_pol_Rpb4"/>
    <property type="match status" value="1"/>
</dbReference>
<evidence type="ECO:0000256" key="2">
    <source>
        <dbReference type="ARBA" id="ARBA00004413"/>
    </source>
</evidence>
<dbReference type="eggNOG" id="KOG4168">
    <property type="taxonomic scope" value="Eukaryota"/>
</dbReference>
<evidence type="ECO:0000256" key="4">
    <source>
        <dbReference type="ARBA" id="ARBA00016672"/>
    </source>
</evidence>
<evidence type="ECO:0000313" key="15">
    <source>
        <dbReference type="EnsemblMetazoa" id="SMAR008703-PA"/>
    </source>
</evidence>
<reference evidence="16" key="1">
    <citation type="submission" date="2011-05" db="EMBL/GenBank/DDBJ databases">
        <authorList>
            <person name="Richards S.R."/>
            <person name="Qu J."/>
            <person name="Jiang H."/>
            <person name="Jhangiani S.N."/>
            <person name="Agravi P."/>
            <person name="Goodspeed R."/>
            <person name="Gross S."/>
            <person name="Mandapat C."/>
            <person name="Jackson L."/>
            <person name="Mathew T."/>
            <person name="Pu L."/>
            <person name="Thornton R."/>
            <person name="Saada N."/>
            <person name="Wilczek-Boney K.B."/>
            <person name="Lee S."/>
            <person name="Kovar C."/>
            <person name="Wu Y."/>
            <person name="Scherer S.E."/>
            <person name="Worley K.C."/>
            <person name="Muzny D.M."/>
            <person name="Gibbs R."/>
        </authorList>
    </citation>
    <scope>NUCLEOTIDE SEQUENCE</scope>
    <source>
        <strain evidence="16">Brora</strain>
    </source>
</reference>
<evidence type="ECO:0000313" key="16">
    <source>
        <dbReference type="Proteomes" id="UP000014500"/>
    </source>
</evidence>
<proteinExistence type="inferred from homology"/>
<dbReference type="InterPro" id="IPR038324">
    <property type="entry name" value="Rpb4/RPC9_sf"/>
</dbReference>
<dbReference type="SUPFAM" id="SSF47819">
    <property type="entry name" value="HRDC-like"/>
    <property type="match status" value="1"/>
</dbReference>
<comment type="subcellular location">
    <subcellularLocation>
        <location evidence="2">Cell membrane</location>
        <topology evidence="2">Peripheral membrane protein</topology>
        <orientation evidence="2">Cytoplasmic side</orientation>
    </subcellularLocation>
    <subcellularLocation>
        <location evidence="1">Nucleus</location>
    </subcellularLocation>
</comment>
<dbReference type="STRING" id="126957.T1J506"/>
<dbReference type="PhylomeDB" id="T1J506"/>
<evidence type="ECO:0000256" key="1">
    <source>
        <dbReference type="ARBA" id="ARBA00004123"/>
    </source>
</evidence>
<dbReference type="GO" id="GO:0005886">
    <property type="term" value="C:plasma membrane"/>
    <property type="evidence" value="ECO:0007669"/>
    <property type="project" value="UniProtKB-SubCell"/>
</dbReference>
<dbReference type="PANTHER" id="PTHR15561">
    <property type="entry name" value="CALCITONIN GENE-RELATED PEPTIDE-RECEPTOR COMPONENT PROTEIN"/>
    <property type="match status" value="1"/>
</dbReference>
<dbReference type="Proteomes" id="UP000014500">
    <property type="component" value="Unassembled WGS sequence"/>
</dbReference>
<comment type="function">
    <text evidence="10">Accessory protein for the calcitonin gene-related peptide (CGRP) receptor. It modulates CGRP responsiveness in a variety of tissues.</text>
</comment>
<evidence type="ECO:0000256" key="7">
    <source>
        <dbReference type="ARBA" id="ARBA00023136"/>
    </source>
</evidence>
<accession>T1J506</accession>
<comment type="function">
    <text evidence="12">DNA-dependent RNA polymerase catalyzes the transcription of DNA into RNA using the four ribonucleoside triphosphates as substrates. Specific peripheric component of RNA polymerase III (Pol III) which synthesizes small non-coding RNAs including 5S rRNA, snRNAs, tRNAs and miRNAs from at least 500 distinct genomic loci. With POLR3H/RPC8 forms a mobile stalk that protrudes from Pol III core and functions primarily in transcription initiation. Pol III plays a key role in sensing and limiting infection by intracellular bacteria and DNA viruses. Acts as nuclear and cytosolic DNA sensor involved in innate immune response. Can sense non-self dsDNA that serves as template for transcription into dsRNA. The non-self RNA polymerase III transcripts, such as Epstein-Barr virus-encoded RNAs (EBERs) induce type I interferon and NF-kappa-B through the RIG-I pathway.</text>
</comment>
<reference evidence="15" key="2">
    <citation type="submission" date="2015-02" db="UniProtKB">
        <authorList>
            <consortium name="EnsemblMetazoa"/>
        </authorList>
    </citation>
    <scope>IDENTIFICATION</scope>
</reference>
<dbReference type="GO" id="GO:0006384">
    <property type="term" value="P:transcription initiation at RNA polymerase III promoter"/>
    <property type="evidence" value="ECO:0007669"/>
    <property type="project" value="InterPro"/>
</dbReference>
<dbReference type="FunFam" id="1.20.1250.40:FF:000002">
    <property type="entry name" value="DNA-directed RNA polymerase III subunit RPC9"/>
    <property type="match status" value="1"/>
</dbReference>